<dbReference type="Pfam" id="PF00512">
    <property type="entry name" value="HisKA"/>
    <property type="match status" value="1"/>
</dbReference>
<gene>
    <name evidence="14" type="ORF">FHX68_1081</name>
</gene>
<evidence type="ECO:0000256" key="6">
    <source>
        <dbReference type="ARBA" id="ARBA00022692"/>
    </source>
</evidence>
<dbReference type="FunFam" id="3.30.565.10:FF:000006">
    <property type="entry name" value="Sensor histidine kinase WalK"/>
    <property type="match status" value="1"/>
</dbReference>
<evidence type="ECO:0000256" key="3">
    <source>
        <dbReference type="ARBA" id="ARBA00012438"/>
    </source>
</evidence>
<keyword evidence="15" id="KW-1185">Reference proteome</keyword>
<dbReference type="RefSeq" id="WP_307723048.1">
    <property type="nucleotide sequence ID" value="NZ_BJNA01000007.1"/>
</dbReference>
<dbReference type="PROSITE" id="PS50109">
    <property type="entry name" value="HIS_KIN"/>
    <property type="match status" value="1"/>
</dbReference>
<comment type="caution">
    <text evidence="14">The sequence shown here is derived from an EMBL/GenBank/DDBJ whole genome shotgun (WGS) entry which is preliminary data.</text>
</comment>
<evidence type="ECO:0000256" key="5">
    <source>
        <dbReference type="ARBA" id="ARBA00022679"/>
    </source>
</evidence>
<dbReference type="SMART" id="SM00387">
    <property type="entry name" value="HATPase_c"/>
    <property type="match status" value="1"/>
</dbReference>
<dbReference type="GO" id="GO:0000155">
    <property type="term" value="F:phosphorelay sensor kinase activity"/>
    <property type="evidence" value="ECO:0007669"/>
    <property type="project" value="InterPro"/>
</dbReference>
<evidence type="ECO:0000256" key="8">
    <source>
        <dbReference type="ARBA" id="ARBA00022989"/>
    </source>
</evidence>
<evidence type="ECO:0000259" key="13">
    <source>
        <dbReference type="PROSITE" id="PS50885"/>
    </source>
</evidence>
<keyword evidence="6 11" id="KW-0812">Transmembrane</keyword>
<evidence type="ECO:0000256" key="11">
    <source>
        <dbReference type="SAM" id="Phobius"/>
    </source>
</evidence>
<dbReference type="PANTHER" id="PTHR45436">
    <property type="entry name" value="SENSOR HISTIDINE KINASE YKOH"/>
    <property type="match status" value="1"/>
</dbReference>
<dbReference type="SUPFAM" id="SSF55874">
    <property type="entry name" value="ATPase domain of HSP90 chaperone/DNA topoisomerase II/histidine kinase"/>
    <property type="match status" value="1"/>
</dbReference>
<protein>
    <recommendedName>
        <fullName evidence="3">histidine kinase</fullName>
        <ecNumber evidence="3">2.7.13.3</ecNumber>
    </recommendedName>
</protein>
<keyword evidence="10 11" id="KW-0472">Membrane</keyword>
<keyword evidence="8 11" id="KW-1133">Transmembrane helix</keyword>
<dbReference type="Proteomes" id="UP000319804">
    <property type="component" value="Unassembled WGS sequence"/>
</dbReference>
<dbReference type="SMART" id="SM00304">
    <property type="entry name" value="HAMP"/>
    <property type="match status" value="1"/>
</dbReference>
<evidence type="ECO:0000313" key="14">
    <source>
        <dbReference type="EMBL" id="TQN00950.1"/>
    </source>
</evidence>
<accession>A0A4Y3ULH5</accession>
<evidence type="ECO:0000256" key="1">
    <source>
        <dbReference type="ARBA" id="ARBA00000085"/>
    </source>
</evidence>
<keyword evidence="9" id="KW-0902">Two-component regulatory system</keyword>
<feature type="transmembrane region" description="Helical" evidence="11">
    <location>
        <begin position="159"/>
        <end position="182"/>
    </location>
</feature>
<sequence>MSARARHRWSLQTRLIATVVGMVALILAMIGVATATTLRAIISDSLDSEIKATASSIHLSPGSTAQDALNKGRQQNGTLLILQTFGTLTGAYVDNDSSVVAMTDEEIASIVASVPQAGLTTLDLPSLGDYRVYTTSLGGNGFAILGMSASEQIATLTKILTTVALMTAGGLLLLAAIIALVIRRSLRPLRAVAVTATRVAAQPLDAGEVTITERVPAEEADASDEIGRVGAALNTLLDHVDTSLAARQRNEERMRAFVADASHELRTPLAAIRGYSELSLRSLAQTQAAGARVTRAQLETSSAQSQQGLERIQAASLRMTTLVEDLLLLARLDEGKELVYGAVDLTRVVVDAVADAQAAGPDHEWIIDVPEEPVVVAGDASRLHQVVANLLTNARVHTPEGVHVTASVATRGGRAVLRVTDDGPGIDPAVADGLFERFARADSSRARQTGGTGLGLSIAKAIVTAHHGTITVTSEPGATVFEVSLPARPADPAV</sequence>
<dbReference type="Gene3D" id="1.10.287.130">
    <property type="match status" value="1"/>
</dbReference>
<proteinExistence type="predicted"/>
<dbReference type="InterPro" id="IPR003661">
    <property type="entry name" value="HisK_dim/P_dom"/>
</dbReference>
<evidence type="ECO:0000256" key="9">
    <source>
        <dbReference type="ARBA" id="ARBA00023012"/>
    </source>
</evidence>
<dbReference type="InterPro" id="IPR050428">
    <property type="entry name" value="TCS_sensor_his_kinase"/>
</dbReference>
<comment type="catalytic activity">
    <reaction evidence="1">
        <text>ATP + protein L-histidine = ADP + protein N-phospho-L-histidine.</text>
        <dbReference type="EC" id="2.7.13.3"/>
    </reaction>
</comment>
<dbReference type="InterPro" id="IPR005467">
    <property type="entry name" value="His_kinase_dom"/>
</dbReference>
<dbReference type="InterPro" id="IPR036890">
    <property type="entry name" value="HATPase_C_sf"/>
</dbReference>
<dbReference type="AlphaFoldDB" id="A0A4Y3ULH5"/>
<keyword evidence="7 14" id="KW-0418">Kinase</keyword>
<dbReference type="SUPFAM" id="SSF47384">
    <property type="entry name" value="Homodimeric domain of signal transducing histidine kinase"/>
    <property type="match status" value="1"/>
</dbReference>
<dbReference type="InterPro" id="IPR004358">
    <property type="entry name" value="Sig_transdc_His_kin-like_C"/>
</dbReference>
<dbReference type="Pfam" id="PF00672">
    <property type="entry name" value="HAMP"/>
    <property type="match status" value="1"/>
</dbReference>
<evidence type="ECO:0000259" key="12">
    <source>
        <dbReference type="PROSITE" id="PS50109"/>
    </source>
</evidence>
<organism evidence="14 15">
    <name type="scientific">Microbacterium lacticum</name>
    <dbReference type="NCBI Taxonomy" id="33885"/>
    <lineage>
        <taxon>Bacteria</taxon>
        <taxon>Bacillati</taxon>
        <taxon>Actinomycetota</taxon>
        <taxon>Actinomycetes</taxon>
        <taxon>Micrococcales</taxon>
        <taxon>Microbacteriaceae</taxon>
        <taxon>Microbacterium</taxon>
    </lineage>
</organism>
<dbReference type="InterPro" id="IPR003594">
    <property type="entry name" value="HATPase_dom"/>
</dbReference>
<dbReference type="GO" id="GO:0005886">
    <property type="term" value="C:plasma membrane"/>
    <property type="evidence" value="ECO:0007669"/>
    <property type="project" value="UniProtKB-SubCell"/>
</dbReference>
<evidence type="ECO:0000256" key="2">
    <source>
        <dbReference type="ARBA" id="ARBA00004236"/>
    </source>
</evidence>
<dbReference type="Gene3D" id="3.30.565.10">
    <property type="entry name" value="Histidine kinase-like ATPase, C-terminal domain"/>
    <property type="match status" value="1"/>
</dbReference>
<keyword evidence="4" id="KW-0597">Phosphoprotein</keyword>
<dbReference type="InterPro" id="IPR036097">
    <property type="entry name" value="HisK_dim/P_sf"/>
</dbReference>
<dbReference type="EMBL" id="VFPS01000001">
    <property type="protein sequence ID" value="TQN00950.1"/>
    <property type="molecule type" value="Genomic_DNA"/>
</dbReference>
<feature type="domain" description="HAMP" evidence="13">
    <location>
        <begin position="183"/>
        <end position="245"/>
    </location>
</feature>
<dbReference type="SMART" id="SM00388">
    <property type="entry name" value="HisKA"/>
    <property type="match status" value="1"/>
</dbReference>
<feature type="domain" description="Histidine kinase" evidence="12">
    <location>
        <begin position="260"/>
        <end position="489"/>
    </location>
</feature>
<dbReference type="PANTHER" id="PTHR45436:SF5">
    <property type="entry name" value="SENSOR HISTIDINE KINASE TRCS"/>
    <property type="match status" value="1"/>
</dbReference>
<comment type="subcellular location">
    <subcellularLocation>
        <location evidence="2">Cell membrane</location>
    </subcellularLocation>
</comment>
<name>A0A4Y3ULH5_9MICO</name>
<dbReference type="EC" id="2.7.13.3" evidence="3"/>
<reference evidence="14 15" key="1">
    <citation type="submission" date="2019-06" db="EMBL/GenBank/DDBJ databases">
        <title>Sequencing the genomes of 1000 actinobacteria strains.</title>
        <authorList>
            <person name="Klenk H.-P."/>
        </authorList>
    </citation>
    <scope>NUCLEOTIDE SEQUENCE [LARGE SCALE GENOMIC DNA]</scope>
    <source>
        <strain evidence="14 15">DSM 20427</strain>
    </source>
</reference>
<dbReference type="PROSITE" id="PS50885">
    <property type="entry name" value="HAMP"/>
    <property type="match status" value="1"/>
</dbReference>
<dbReference type="PRINTS" id="PR00344">
    <property type="entry name" value="BCTRLSENSOR"/>
</dbReference>
<dbReference type="CDD" id="cd00075">
    <property type="entry name" value="HATPase"/>
    <property type="match status" value="1"/>
</dbReference>
<evidence type="ECO:0000256" key="4">
    <source>
        <dbReference type="ARBA" id="ARBA00022553"/>
    </source>
</evidence>
<dbReference type="Gene3D" id="6.10.340.10">
    <property type="match status" value="1"/>
</dbReference>
<dbReference type="InterPro" id="IPR003660">
    <property type="entry name" value="HAMP_dom"/>
</dbReference>
<dbReference type="CDD" id="cd00082">
    <property type="entry name" value="HisKA"/>
    <property type="match status" value="1"/>
</dbReference>
<evidence type="ECO:0000256" key="7">
    <source>
        <dbReference type="ARBA" id="ARBA00022777"/>
    </source>
</evidence>
<keyword evidence="5" id="KW-0808">Transferase</keyword>
<evidence type="ECO:0000256" key="10">
    <source>
        <dbReference type="ARBA" id="ARBA00023136"/>
    </source>
</evidence>
<dbReference type="Pfam" id="PF02518">
    <property type="entry name" value="HATPase_c"/>
    <property type="match status" value="1"/>
</dbReference>
<evidence type="ECO:0000313" key="15">
    <source>
        <dbReference type="Proteomes" id="UP000319804"/>
    </source>
</evidence>